<evidence type="ECO:0000256" key="4">
    <source>
        <dbReference type="ARBA" id="ARBA00023125"/>
    </source>
</evidence>
<dbReference type="EMBL" id="JAWONS010000097">
    <property type="protein sequence ID" value="MDW2796689.1"/>
    <property type="molecule type" value="Genomic_DNA"/>
</dbReference>
<dbReference type="SUPFAM" id="SSF56719">
    <property type="entry name" value="Type II DNA topoisomerase"/>
    <property type="match status" value="1"/>
</dbReference>
<dbReference type="InterPro" id="IPR002205">
    <property type="entry name" value="Topo_IIA_dom_A"/>
</dbReference>
<dbReference type="Pfam" id="PF00521">
    <property type="entry name" value="DNA_topoisoIV"/>
    <property type="match status" value="1"/>
</dbReference>
<protein>
    <submittedName>
        <fullName evidence="8">DNA gyrase subunit A</fullName>
    </submittedName>
</protein>
<dbReference type="Proteomes" id="UP001276854">
    <property type="component" value="Unassembled WGS sequence"/>
</dbReference>
<keyword evidence="4 6" id="KW-0238">DNA-binding</keyword>
<dbReference type="InterPro" id="IPR050220">
    <property type="entry name" value="Type_II_DNA_Topoisomerases"/>
</dbReference>
<evidence type="ECO:0000256" key="1">
    <source>
        <dbReference type="ARBA" id="ARBA00000185"/>
    </source>
</evidence>
<keyword evidence="5" id="KW-0413">Isomerase</keyword>
<name>A0ABU4GGD8_9CLOT</name>
<comment type="similarity">
    <text evidence="2">Belongs to the type II topoisomerase GyrA/ParC subunit family.</text>
</comment>
<keyword evidence="9" id="KW-1185">Reference proteome</keyword>
<evidence type="ECO:0000256" key="3">
    <source>
        <dbReference type="ARBA" id="ARBA00023029"/>
    </source>
</evidence>
<evidence type="ECO:0000256" key="2">
    <source>
        <dbReference type="ARBA" id="ARBA00008263"/>
    </source>
</evidence>
<comment type="caution">
    <text evidence="6">Lacks conserved residue(s) required for the propagation of feature annotation.</text>
</comment>
<dbReference type="RefSeq" id="WP_318062953.1">
    <property type="nucleotide sequence ID" value="NZ_JAWONS010000097.1"/>
</dbReference>
<feature type="non-terminal residue" evidence="8">
    <location>
        <position position="1"/>
    </location>
</feature>
<dbReference type="PANTHER" id="PTHR43493">
    <property type="entry name" value="DNA GYRASE/TOPOISOMERASE SUBUNIT A"/>
    <property type="match status" value="1"/>
</dbReference>
<evidence type="ECO:0000313" key="9">
    <source>
        <dbReference type="Proteomes" id="UP001276854"/>
    </source>
</evidence>
<dbReference type="InterPro" id="IPR013758">
    <property type="entry name" value="Topo_IIA_A/C_ab"/>
</dbReference>
<sequence>ETIDFGPNYDGSLEEPLVLPSRFPNILVNGASGIAVGMATNIPPHNLGEVIDGLVKMIDNPDVTVDELMQTIKGPDFPTGGVILGKDGIKKAYRTGRGNIQVRAKTRIEEASGGKMRIVVEELPY</sequence>
<evidence type="ECO:0000256" key="6">
    <source>
        <dbReference type="PROSITE-ProRule" id="PRU01384"/>
    </source>
</evidence>
<dbReference type="PANTHER" id="PTHR43493:SF5">
    <property type="entry name" value="DNA GYRASE SUBUNIT A, CHLOROPLASTIC_MITOCHONDRIAL"/>
    <property type="match status" value="1"/>
</dbReference>
<proteinExistence type="inferred from homology"/>
<comment type="caution">
    <text evidence="8">The sequence shown here is derived from an EMBL/GenBank/DDBJ whole genome shotgun (WGS) entry which is preliminary data.</text>
</comment>
<dbReference type="Gene3D" id="3.30.1360.40">
    <property type="match status" value="1"/>
</dbReference>
<dbReference type="SMART" id="SM00434">
    <property type="entry name" value="TOP4c"/>
    <property type="match status" value="1"/>
</dbReference>
<dbReference type="Gene3D" id="3.90.199.10">
    <property type="entry name" value="Topoisomerase II, domain 5"/>
    <property type="match status" value="1"/>
</dbReference>
<feature type="domain" description="Topo IIA-type catalytic" evidence="7">
    <location>
        <begin position="1"/>
        <end position="125"/>
    </location>
</feature>
<comment type="catalytic activity">
    <reaction evidence="1">
        <text>ATP-dependent breakage, passage and rejoining of double-stranded DNA.</text>
        <dbReference type="EC" id="5.6.2.2"/>
    </reaction>
</comment>
<reference evidence="8 9" key="1">
    <citation type="submission" date="2023-10" db="EMBL/GenBank/DDBJ databases">
        <title>A novel Glycoside Hydrolase 43-Like Enzyme from Clostrdium boliviensis is an Endo-xylanase, and a Candidate for Xylooligosaccharides Production from Different Xylan Substrates.</title>
        <authorList>
            <person name="Alvarez M.T."/>
            <person name="Rocabado-Villegas L.R."/>
            <person name="Salas-Veizaga D.M."/>
            <person name="Linares-Pasten J.A."/>
            <person name="Gudmundsdottir E.E."/>
            <person name="Hreggvidsson G.O."/>
            <person name="Adlercreutz P."/>
            <person name="Nordberg Karlsson E."/>
        </authorList>
    </citation>
    <scope>NUCLEOTIDE SEQUENCE [LARGE SCALE GENOMIC DNA]</scope>
    <source>
        <strain evidence="8 9">E-1</strain>
    </source>
</reference>
<feature type="non-terminal residue" evidence="8">
    <location>
        <position position="125"/>
    </location>
</feature>
<gene>
    <name evidence="8" type="ORF">RZO55_03735</name>
</gene>
<organism evidence="8 9">
    <name type="scientific">Clostridium boliviensis</name>
    <dbReference type="NCBI Taxonomy" id="318465"/>
    <lineage>
        <taxon>Bacteria</taxon>
        <taxon>Bacillati</taxon>
        <taxon>Bacillota</taxon>
        <taxon>Clostridia</taxon>
        <taxon>Eubacteriales</taxon>
        <taxon>Clostridiaceae</taxon>
        <taxon>Clostridium</taxon>
    </lineage>
</organism>
<evidence type="ECO:0000256" key="5">
    <source>
        <dbReference type="ARBA" id="ARBA00023235"/>
    </source>
</evidence>
<dbReference type="InterPro" id="IPR013760">
    <property type="entry name" value="Topo_IIA-like_dom_sf"/>
</dbReference>
<evidence type="ECO:0000313" key="8">
    <source>
        <dbReference type="EMBL" id="MDW2796689.1"/>
    </source>
</evidence>
<keyword evidence="3" id="KW-0799">Topoisomerase</keyword>
<accession>A0ABU4GGD8</accession>
<dbReference type="PROSITE" id="PS52040">
    <property type="entry name" value="TOPO_IIA"/>
    <property type="match status" value="1"/>
</dbReference>
<evidence type="ECO:0000259" key="7">
    <source>
        <dbReference type="PROSITE" id="PS52040"/>
    </source>
</evidence>